<feature type="transmembrane region" description="Helical" evidence="18">
    <location>
        <begin position="763"/>
        <end position="789"/>
    </location>
</feature>
<dbReference type="PROSITE" id="PS50222">
    <property type="entry name" value="EF_HAND_2"/>
    <property type="match status" value="1"/>
</dbReference>
<feature type="transmembrane region" description="Helical" evidence="18">
    <location>
        <begin position="354"/>
        <end position="374"/>
    </location>
</feature>
<feature type="compositionally biased region" description="Basic and acidic residues" evidence="17">
    <location>
        <begin position="44"/>
        <end position="54"/>
    </location>
</feature>
<dbReference type="FunCoup" id="A0A165CEL6">
    <property type="interactions" value="34"/>
</dbReference>
<keyword evidence="6" id="KW-0107">Calcium channel</keyword>
<dbReference type="GO" id="GO:0005891">
    <property type="term" value="C:voltage-gated calcium channel complex"/>
    <property type="evidence" value="ECO:0007669"/>
    <property type="project" value="TreeGrafter"/>
</dbReference>
<dbReference type="InterPro" id="IPR027359">
    <property type="entry name" value="Volt_channel_dom_sf"/>
</dbReference>
<evidence type="ECO:0000313" key="20">
    <source>
        <dbReference type="EMBL" id="KZT50671.1"/>
    </source>
</evidence>
<keyword evidence="7 18" id="KW-0812">Transmembrane</keyword>
<comment type="similarity">
    <text evidence="15">Belongs to the calcium channel alpha-1 subunit (TC 1.A.1.11) family.</text>
</comment>
<keyword evidence="2" id="KW-0813">Transport</keyword>
<feature type="transmembrane region" description="Helical" evidence="18">
    <location>
        <begin position="486"/>
        <end position="512"/>
    </location>
</feature>
<feature type="transmembrane region" description="Helical" evidence="18">
    <location>
        <begin position="682"/>
        <end position="711"/>
    </location>
</feature>
<feature type="compositionally biased region" description="Acidic residues" evidence="17">
    <location>
        <begin position="32"/>
        <end position="43"/>
    </location>
</feature>
<evidence type="ECO:0000256" key="9">
    <source>
        <dbReference type="ARBA" id="ARBA00022882"/>
    </source>
</evidence>
<dbReference type="STRING" id="1353952.A0A165CEL6"/>
<dbReference type="Pfam" id="PF00520">
    <property type="entry name" value="Ion_trans"/>
    <property type="match status" value="4"/>
</dbReference>
<dbReference type="GO" id="GO:0098703">
    <property type="term" value="P:calcium ion import across plasma membrane"/>
    <property type="evidence" value="ECO:0007669"/>
    <property type="project" value="TreeGrafter"/>
</dbReference>
<evidence type="ECO:0000256" key="13">
    <source>
        <dbReference type="ARBA" id="ARBA00023180"/>
    </source>
</evidence>
<keyword evidence="13" id="KW-0325">Glycoprotein</keyword>
<keyword evidence="8" id="KW-0106">Calcium</keyword>
<evidence type="ECO:0000256" key="1">
    <source>
        <dbReference type="ARBA" id="ARBA00004651"/>
    </source>
</evidence>
<dbReference type="Gene3D" id="1.10.287.70">
    <property type="match status" value="4"/>
</dbReference>
<dbReference type="GO" id="GO:0008331">
    <property type="term" value="F:high voltage-gated calcium channel activity"/>
    <property type="evidence" value="ECO:0007669"/>
    <property type="project" value="TreeGrafter"/>
</dbReference>
<feature type="transmembrane region" description="Helical" evidence="18">
    <location>
        <begin position="1335"/>
        <end position="1352"/>
    </location>
</feature>
<evidence type="ECO:0000256" key="2">
    <source>
        <dbReference type="ARBA" id="ARBA00022448"/>
    </source>
</evidence>
<evidence type="ECO:0000256" key="11">
    <source>
        <dbReference type="ARBA" id="ARBA00023065"/>
    </source>
</evidence>
<comment type="subcellular location">
    <subcellularLocation>
        <location evidence="1">Cell membrane</location>
        <topology evidence="1">Multi-pass membrane protein</topology>
    </subcellularLocation>
</comment>
<feature type="transmembrane region" description="Helical" evidence="18">
    <location>
        <begin position="1000"/>
        <end position="1023"/>
    </location>
</feature>
<feature type="transmembrane region" description="Helical" evidence="18">
    <location>
        <begin position="594"/>
        <end position="612"/>
    </location>
</feature>
<gene>
    <name evidence="20" type="ORF">CALCODRAFT_478114</name>
</gene>
<dbReference type="InterPro" id="IPR050599">
    <property type="entry name" value="VDCC_alpha-1_subunit"/>
</dbReference>
<feature type="compositionally biased region" description="Polar residues" evidence="17">
    <location>
        <begin position="1818"/>
        <end position="1839"/>
    </location>
</feature>
<dbReference type="InParanoid" id="A0A165CEL6"/>
<evidence type="ECO:0000256" key="14">
    <source>
        <dbReference type="ARBA" id="ARBA00023303"/>
    </source>
</evidence>
<keyword evidence="21" id="KW-1185">Reference proteome</keyword>
<evidence type="ECO:0000256" key="16">
    <source>
        <dbReference type="ARBA" id="ARBA00067459"/>
    </source>
</evidence>
<feature type="transmembrane region" description="Helical" evidence="18">
    <location>
        <begin position="1255"/>
        <end position="1278"/>
    </location>
</feature>
<keyword evidence="12 18" id="KW-0472">Membrane</keyword>
<feature type="transmembrane region" description="Helical" evidence="18">
    <location>
        <begin position="1080"/>
        <end position="1104"/>
    </location>
</feature>
<dbReference type="OrthoDB" id="416585at2759"/>
<feature type="transmembrane region" description="Helical" evidence="18">
    <location>
        <begin position="293"/>
        <end position="312"/>
    </location>
</feature>
<feature type="transmembrane region" description="Helical" evidence="18">
    <location>
        <begin position="564"/>
        <end position="582"/>
    </location>
</feature>
<dbReference type="SUPFAM" id="SSF81324">
    <property type="entry name" value="Voltage-gated potassium channels"/>
    <property type="match status" value="4"/>
</dbReference>
<evidence type="ECO:0000256" key="4">
    <source>
        <dbReference type="ARBA" id="ARBA00022553"/>
    </source>
</evidence>
<evidence type="ECO:0000313" key="21">
    <source>
        <dbReference type="Proteomes" id="UP000076842"/>
    </source>
</evidence>
<dbReference type="Gene3D" id="1.20.120.350">
    <property type="entry name" value="Voltage-gated potassium channels. Chain C"/>
    <property type="match status" value="3"/>
</dbReference>
<sequence>MKAVGRNLRRVSVRVVNFGGGGREGAVRLPGEEEDPDQLDLGEEAERREKERREVQERTYDVNERLRGTTLWLFGPRNVVRRKMHDFLLWRWTEPIILLLIIANVVILTIQAVPDVDAPGSGREDGYFHAWEDFALFGLFVVFTLEALARILVSGLILDPETPLASLWAPLPDASRISEQGRLTRLRLRLKRLIDLPHRTAGASRKRDGHGAGASTAEKVAVGNGTALGPGTGNGYANGAAPARGKLYMESTSSSTLIGSLRSIEAPFEAAVARQNFLSLQSRPYLRHAWTRVDAIAVVSFWIMFALAVGGLETTPGRHIYLFRALSVLRAARLLTITTGTTTILNSLKRAGPLLVNVAFFVLFAMILFSIIGVQSFRGNFRRSCVLVANLTTGPLDINMGQLCGGQIDPVFLNATSYWTVSGAQRTDDPKGFICPLGSLCQESDTNPFGNSESFDNIFAAAMQVIIVASANTWSTVMYDMMDADFFVSCLFFIVCIIVLNFWLINMFVAVITNSFAATRAETAKSAFGADVPAPVLNEERDDGWPSVQGRKLQTNIVRRTYEFVKPGFVVAILVSLIVQAMRTANMSAEKGAFLNAGEMAFTFVFDVEIIWRLAGFIPMWRKFFARAENIVDLTLAIVSSIIQIPVIHNSRAYAWLTLFQIARAYRVILAIPRMRRLLLQVFGSVVGLANMTLFLLLTNFIGALIAVQLLRGDVPAFPDSGTPMTFNEMSISFLGMYQVTSSENWTDVLYNALNAEAQFQQMVISALFLCCWFLFANFIMIQMFIAVINENFSIAEEQKRAEQLNAYLQKQTEPTATSVNWMSQWNPYRFMRAAPRSLAVDSLPASLVLPMKKSLVRETYGAPAHATQSKTEQGITGFVGSVRKLFALEEEREEVPLETLRGVNRESVFFGETEELGGTERQFDAPGSNPSAAAQEAMDALYEQRAQKADFIREHPTYDKPFWLFSQSNKIRQFCQTLVIPANGERIFGHPTSPFRQTIFQIVLFLTVIGGIAVAAIANPVYRRQFRLDHGLFRGTWFDVTEAAFVIALLGEFVIKVIADGFMFTPNAYLLSVWNIVDFVILLLLLVNVMTSLIVIGGISRFTRSLKAFRALRLITLIGRIRETFQMLIFAGAMRIVDAALLAILYMIPYAIWGLNMFAGLLFSCNDSGSPGQDSCFEEFVNNPIDNDQLGFLVPRVWANPSTSTSWSFDNFGSSLLILFETVSLEGWIDVLQAGMAVTGVGLQPQINASEVNAIYFVVYNLFGAIIILTLFVSIIISNFSNRSGSALLTAQQRQWIDLQKLIRRQRPARRPEVTPTDPLRRWCFERAVLKHGWWSRTMTVLYILHIAGLMTQTYEDVLVYDIFQNIFFLILSIIYTVDIVVRLIGLSWKSFSGNGWNLFDVFVVAGSFATTVPALLGSTNYIVLQLQKLFLVSIAFKLVQKNDDLNQLFKTSVASLPAIGNLFLLWFTLFIFFSILFMEVFGLTRWVSGENHNINFSSMGNALVMLSFMSTGEGWNQFMHDYAVIYPRCNNSSEEDPDSDCGSIGWAFTLFIAWNILSMYIFVNMFTGVVVESFSYVFQMSGASPITRDEMRRFKEVWAKYDPERTGRLLRKDFVSFFRDLSGVFEVKVYPSQYQILAIMDKSRADDEMANARFEYIRAGLDMKKLEDVLSNMDRTEIHRRRARYNRLYNEAIIADKDNGGRGISFTDMLIMLAHYKLIKDETALRLEETIKRQAVLERVTDRVNIDRVHSLLRTIILRRQFLAARDAERQRRRVEEQGIPAIVVESSPATPPLLGSRDLADGRTLYGYDGLESPVQSPSFQYTPDTSFNISPSPSTNRHDRRVSDISMLSADLAGTPSPRNSHVFDEAATQQVISSLNTSLWGEMMQEAEEED</sequence>
<evidence type="ECO:0000256" key="18">
    <source>
        <dbReference type="SAM" id="Phobius"/>
    </source>
</evidence>
<keyword evidence="9" id="KW-0851">Voltage-gated channel</keyword>
<organism evidence="20 21">
    <name type="scientific">Calocera cornea HHB12733</name>
    <dbReference type="NCBI Taxonomy" id="1353952"/>
    <lineage>
        <taxon>Eukaryota</taxon>
        <taxon>Fungi</taxon>
        <taxon>Dikarya</taxon>
        <taxon>Basidiomycota</taxon>
        <taxon>Agaricomycotina</taxon>
        <taxon>Dacrymycetes</taxon>
        <taxon>Dacrymycetales</taxon>
        <taxon>Dacrymycetaceae</taxon>
        <taxon>Calocera</taxon>
    </lineage>
</organism>
<dbReference type="InterPro" id="IPR005821">
    <property type="entry name" value="Ion_trans_dom"/>
</dbReference>
<feature type="region of interest" description="Disordered" evidence="17">
    <location>
        <begin position="1818"/>
        <end position="1844"/>
    </location>
</feature>
<dbReference type="InterPro" id="IPR002048">
    <property type="entry name" value="EF_hand_dom"/>
</dbReference>
<feature type="transmembrane region" description="Helical" evidence="18">
    <location>
        <begin position="1461"/>
        <end position="1480"/>
    </location>
</feature>
<evidence type="ECO:0000256" key="10">
    <source>
        <dbReference type="ARBA" id="ARBA00022989"/>
    </source>
</evidence>
<dbReference type="Gene3D" id="1.10.238.10">
    <property type="entry name" value="EF-hand"/>
    <property type="match status" value="1"/>
</dbReference>
<dbReference type="GO" id="GO:0005509">
    <property type="term" value="F:calcium ion binding"/>
    <property type="evidence" value="ECO:0007669"/>
    <property type="project" value="InterPro"/>
</dbReference>
<evidence type="ECO:0000256" key="3">
    <source>
        <dbReference type="ARBA" id="ARBA00022475"/>
    </source>
</evidence>
<dbReference type="FunFam" id="1.10.287.70:FF:000093">
    <property type="entry name" value="Calcium channel subunit Cch1"/>
    <property type="match status" value="1"/>
</dbReference>
<feature type="transmembrane region" description="Helical" evidence="18">
    <location>
        <begin position="1364"/>
        <end position="1386"/>
    </location>
</feature>
<evidence type="ECO:0000259" key="19">
    <source>
        <dbReference type="PROSITE" id="PS50222"/>
    </source>
</evidence>
<protein>
    <recommendedName>
        <fullName evidence="16">Calcium-channel protein CCH1</fullName>
    </recommendedName>
</protein>
<dbReference type="EMBL" id="KV424153">
    <property type="protein sequence ID" value="KZT50671.1"/>
    <property type="molecule type" value="Genomic_DNA"/>
</dbReference>
<feature type="transmembrane region" description="Helical" evidence="18">
    <location>
        <begin position="1398"/>
        <end position="1418"/>
    </location>
</feature>
<evidence type="ECO:0000256" key="15">
    <source>
        <dbReference type="ARBA" id="ARBA00061395"/>
    </source>
</evidence>
<proteinExistence type="inferred from homology"/>
<reference evidence="20 21" key="1">
    <citation type="journal article" date="2016" name="Mol. Biol. Evol.">
        <title>Comparative Genomics of Early-Diverging Mushroom-Forming Fungi Provides Insights into the Origins of Lignocellulose Decay Capabilities.</title>
        <authorList>
            <person name="Nagy L.G."/>
            <person name="Riley R."/>
            <person name="Tritt A."/>
            <person name="Adam C."/>
            <person name="Daum C."/>
            <person name="Floudas D."/>
            <person name="Sun H."/>
            <person name="Yadav J.S."/>
            <person name="Pangilinan J."/>
            <person name="Larsson K.H."/>
            <person name="Matsuura K."/>
            <person name="Barry K."/>
            <person name="Labutti K."/>
            <person name="Kuo R."/>
            <person name="Ohm R.A."/>
            <person name="Bhattacharya S.S."/>
            <person name="Shirouzu T."/>
            <person name="Yoshinaga Y."/>
            <person name="Martin F.M."/>
            <person name="Grigoriev I.V."/>
            <person name="Hibbett D.S."/>
        </authorList>
    </citation>
    <scope>NUCLEOTIDE SEQUENCE [LARGE SCALE GENOMIC DNA]</scope>
    <source>
        <strain evidence="20 21">HHB12733</strain>
    </source>
</reference>
<dbReference type="PANTHER" id="PTHR45628">
    <property type="entry name" value="VOLTAGE-DEPENDENT CALCIUM CHANNEL TYPE A SUBUNIT ALPHA-1"/>
    <property type="match status" value="1"/>
</dbReference>
<keyword evidence="3" id="KW-1003">Cell membrane</keyword>
<feature type="transmembrane region" description="Helical" evidence="18">
    <location>
        <begin position="457"/>
        <end position="474"/>
    </location>
</feature>
<keyword evidence="11" id="KW-0406">Ion transport</keyword>
<keyword evidence="10 18" id="KW-1133">Transmembrane helix</keyword>
<feature type="transmembrane region" description="Helical" evidence="18">
    <location>
        <begin position="1546"/>
        <end position="1573"/>
    </location>
</feature>
<evidence type="ECO:0000256" key="7">
    <source>
        <dbReference type="ARBA" id="ARBA00022692"/>
    </source>
</evidence>
<keyword evidence="5" id="KW-0109">Calcium transport</keyword>
<dbReference type="FunFam" id="1.10.287.70:FF:000118">
    <property type="entry name" value="Calcium channel subunit Cch1"/>
    <property type="match status" value="1"/>
</dbReference>
<dbReference type="Proteomes" id="UP000076842">
    <property type="component" value="Unassembled WGS sequence"/>
</dbReference>
<name>A0A165CEL6_9BASI</name>
<accession>A0A165CEL6</accession>
<feature type="transmembrane region" description="Helical" evidence="18">
    <location>
        <begin position="624"/>
        <end position="647"/>
    </location>
</feature>
<evidence type="ECO:0000256" key="8">
    <source>
        <dbReference type="ARBA" id="ARBA00022837"/>
    </source>
</evidence>
<feature type="region of interest" description="Disordered" evidence="17">
    <location>
        <begin position="25"/>
        <end position="54"/>
    </location>
</feature>
<feature type="transmembrane region" description="Helical" evidence="18">
    <location>
        <begin position="1044"/>
        <end position="1060"/>
    </location>
</feature>
<keyword evidence="14" id="KW-0407">Ion channel</keyword>
<dbReference type="PANTHER" id="PTHR45628:SF7">
    <property type="entry name" value="VOLTAGE-DEPENDENT CALCIUM CHANNEL TYPE A SUBUNIT ALPHA-1"/>
    <property type="match status" value="1"/>
</dbReference>
<evidence type="ECO:0000256" key="5">
    <source>
        <dbReference type="ARBA" id="ARBA00022568"/>
    </source>
</evidence>
<evidence type="ECO:0000256" key="17">
    <source>
        <dbReference type="SAM" id="MobiDB-lite"/>
    </source>
</evidence>
<feature type="transmembrane region" description="Helical" evidence="18">
    <location>
        <begin position="92"/>
        <end position="114"/>
    </location>
</feature>
<evidence type="ECO:0000256" key="6">
    <source>
        <dbReference type="ARBA" id="ARBA00022673"/>
    </source>
</evidence>
<feature type="transmembrane region" description="Helical" evidence="18">
    <location>
        <begin position="134"/>
        <end position="158"/>
    </location>
</feature>
<evidence type="ECO:0000256" key="12">
    <source>
        <dbReference type="ARBA" id="ARBA00023136"/>
    </source>
</evidence>
<feature type="domain" description="EF-hand" evidence="19">
    <location>
        <begin position="1591"/>
        <end position="1626"/>
    </location>
</feature>
<keyword evidence="4" id="KW-0597">Phosphoprotein</keyword>